<protein>
    <submittedName>
        <fullName evidence="2">Uncharacterized protein</fullName>
    </submittedName>
</protein>
<accession>A0A8S1HEF9</accession>
<sequence length="75" mass="8888">MKSVLVLFFSLLFVLQFASAALQSSEPDYPTLAQMEALRPFRYWKRSPMHKIDTRAMNNFNCYFSPVQCLHLERR</sequence>
<evidence type="ECO:0000256" key="1">
    <source>
        <dbReference type="SAM" id="SignalP"/>
    </source>
</evidence>
<reference evidence="2" key="1">
    <citation type="submission" date="2020-10" db="EMBL/GenBank/DDBJ databases">
        <authorList>
            <person name="Kikuchi T."/>
        </authorList>
    </citation>
    <scope>NUCLEOTIDE SEQUENCE</scope>
    <source>
        <strain evidence="2">NKZ352</strain>
    </source>
</reference>
<keyword evidence="1" id="KW-0732">Signal</keyword>
<name>A0A8S1HEF9_9PELO</name>
<comment type="caution">
    <text evidence="2">The sequence shown here is derived from an EMBL/GenBank/DDBJ whole genome shotgun (WGS) entry which is preliminary data.</text>
</comment>
<organism evidence="2 3">
    <name type="scientific">Caenorhabditis auriculariae</name>
    <dbReference type="NCBI Taxonomy" id="2777116"/>
    <lineage>
        <taxon>Eukaryota</taxon>
        <taxon>Metazoa</taxon>
        <taxon>Ecdysozoa</taxon>
        <taxon>Nematoda</taxon>
        <taxon>Chromadorea</taxon>
        <taxon>Rhabditida</taxon>
        <taxon>Rhabditina</taxon>
        <taxon>Rhabditomorpha</taxon>
        <taxon>Rhabditoidea</taxon>
        <taxon>Rhabditidae</taxon>
        <taxon>Peloderinae</taxon>
        <taxon>Caenorhabditis</taxon>
    </lineage>
</organism>
<proteinExistence type="predicted"/>
<dbReference type="OrthoDB" id="5838729at2759"/>
<feature type="chain" id="PRO_5035824478" evidence="1">
    <location>
        <begin position="21"/>
        <end position="75"/>
    </location>
</feature>
<dbReference type="Proteomes" id="UP000835052">
    <property type="component" value="Unassembled WGS sequence"/>
</dbReference>
<evidence type="ECO:0000313" key="2">
    <source>
        <dbReference type="EMBL" id="CAD6194189.1"/>
    </source>
</evidence>
<dbReference type="AlphaFoldDB" id="A0A8S1HEF9"/>
<keyword evidence="3" id="KW-1185">Reference proteome</keyword>
<evidence type="ECO:0000313" key="3">
    <source>
        <dbReference type="Proteomes" id="UP000835052"/>
    </source>
</evidence>
<dbReference type="EMBL" id="CAJGYM010000042">
    <property type="protein sequence ID" value="CAD6194189.1"/>
    <property type="molecule type" value="Genomic_DNA"/>
</dbReference>
<feature type="signal peptide" evidence="1">
    <location>
        <begin position="1"/>
        <end position="20"/>
    </location>
</feature>
<gene>
    <name evidence="2" type="ORF">CAUJ_LOCUS10108</name>
</gene>